<reference evidence="6 9" key="1">
    <citation type="submission" date="2018-06" db="EMBL/GenBank/DDBJ databases">
        <authorList>
            <person name="Teymurazov M."/>
            <person name="Kislichkina A."/>
            <person name="Abaymova A."/>
            <person name="Mukhina T."/>
            <person name="Mayskaya N."/>
            <person name="Svetoch E."/>
            <person name="Bogun A."/>
        </authorList>
    </citation>
    <scope>NUCLEOTIDE SEQUENCE [LARGE SCALE GENOMIC DNA]</scope>
    <source>
        <strain evidence="6 9">SCPM-O-B-8406</strain>
    </source>
</reference>
<dbReference type="AlphaFoldDB" id="A0A0F5EQ62"/>
<evidence type="ECO:0000313" key="9">
    <source>
        <dbReference type="Proteomes" id="UP000247594"/>
    </source>
</evidence>
<dbReference type="InterPro" id="IPR036388">
    <property type="entry name" value="WH-like_DNA-bd_sf"/>
</dbReference>
<dbReference type="Gene3D" id="1.20.120.530">
    <property type="entry name" value="GntR ligand-binding domain-like"/>
    <property type="match status" value="1"/>
</dbReference>
<dbReference type="STRING" id="728.VY92_09670"/>
<dbReference type="InterPro" id="IPR008920">
    <property type="entry name" value="TF_FadR/GntR_C"/>
</dbReference>
<evidence type="ECO:0000313" key="6">
    <source>
        <dbReference type="EMBL" id="PXZ40303.1"/>
    </source>
</evidence>
<keyword evidence="2" id="KW-0238">DNA-binding</keyword>
<evidence type="ECO:0000256" key="1">
    <source>
        <dbReference type="ARBA" id="ARBA00023015"/>
    </source>
</evidence>
<dbReference type="Pfam" id="PF07729">
    <property type="entry name" value="FCD"/>
    <property type="match status" value="1"/>
</dbReference>
<dbReference type="PRINTS" id="PR00035">
    <property type="entry name" value="HTHGNTR"/>
</dbReference>
<dbReference type="Gene3D" id="1.10.10.10">
    <property type="entry name" value="Winged helix-like DNA-binding domain superfamily/Winged helix DNA-binding domain"/>
    <property type="match status" value="1"/>
</dbReference>
<evidence type="ECO:0000313" key="5">
    <source>
        <dbReference type="EMBL" id="MEE6040451.1"/>
    </source>
</evidence>
<evidence type="ECO:0000313" key="11">
    <source>
        <dbReference type="Proteomes" id="UP000294229"/>
    </source>
</evidence>
<dbReference type="InterPro" id="IPR011711">
    <property type="entry name" value="GntR_C"/>
</dbReference>
<dbReference type="PANTHER" id="PTHR43537:SF5">
    <property type="entry name" value="UXU OPERON TRANSCRIPTIONAL REGULATOR"/>
    <property type="match status" value="1"/>
</dbReference>
<keyword evidence="1" id="KW-0805">Transcription regulation</keyword>
<dbReference type="SUPFAM" id="SSF46785">
    <property type="entry name" value="Winged helix' DNA-binding domain"/>
    <property type="match status" value="1"/>
</dbReference>
<evidence type="ECO:0000313" key="12">
    <source>
        <dbReference type="Proteomes" id="UP001347884"/>
    </source>
</evidence>
<keyword evidence="3" id="KW-0804">Transcription</keyword>
<dbReference type="Proteomes" id="UP000254620">
    <property type="component" value="Unassembled WGS sequence"/>
</dbReference>
<reference evidence="5 12" key="4">
    <citation type="journal article" date="2022" name="Front. Microbiol.">
        <title>Commensal bacteria contribute to the growth of multidrug-resistant Avibacterium paragallinarum in chickens.</title>
        <authorList>
            <person name="Zhu J."/>
            <person name="Chen Y."/>
            <person name="Wu Y."/>
            <person name="Wang Y."/>
            <person name="Zhu K."/>
        </authorList>
    </citation>
    <scope>NUCLEOTIDE SEQUENCE [LARGE SCALE GENOMIC DNA]</scope>
    <source>
        <strain evidence="5 12">AV25</strain>
    </source>
</reference>
<dbReference type="EMBL" id="UFSW01000001">
    <property type="protein sequence ID" value="SUU97262.1"/>
    <property type="molecule type" value="Genomic_DNA"/>
</dbReference>
<evidence type="ECO:0000313" key="10">
    <source>
        <dbReference type="Proteomes" id="UP000254620"/>
    </source>
</evidence>
<reference evidence="8 10" key="2">
    <citation type="submission" date="2018-06" db="EMBL/GenBank/DDBJ databases">
        <authorList>
            <consortium name="Pathogen Informatics"/>
            <person name="Doyle S."/>
        </authorList>
    </citation>
    <scope>NUCLEOTIDE SEQUENCE [LARGE SCALE GENOMIC DNA]</scope>
    <source>
        <strain evidence="8 10">NCTC10926</strain>
    </source>
</reference>
<sequence>MIIDDLRSYKKIGNELKQQLKSGTYHIGDKLPPERELAEFFNVSRTVIREALIMLEIEGFVEVRKGSGVYLIDLPRQADNDEFLEQIDVGPFELLQARQLLESSIAEFAAIQATRSDITKLKDILLRERQTLEQGDEDYIADEDFHRTIAEITQNEVIVQMQKSLWELRTSSKMWQGLHSHIPDQNYRHLWIKDHENIVAAMQKKDPMLARNAMWQHLENVKQKLFELSDVDDPNFDGYLFNLSPVVVGIGTK</sequence>
<dbReference type="EMBL" id="JAMDKF010000002">
    <property type="protein sequence ID" value="MEE6040451.1"/>
    <property type="molecule type" value="Genomic_DNA"/>
</dbReference>
<dbReference type="Proteomes" id="UP000294229">
    <property type="component" value="Unassembled WGS sequence"/>
</dbReference>
<evidence type="ECO:0000313" key="7">
    <source>
        <dbReference type="EMBL" id="RZN60090.1"/>
    </source>
</evidence>
<dbReference type="Proteomes" id="UP000247594">
    <property type="component" value="Unassembled WGS sequence"/>
</dbReference>
<dbReference type="GO" id="GO:0003700">
    <property type="term" value="F:DNA-binding transcription factor activity"/>
    <property type="evidence" value="ECO:0007669"/>
    <property type="project" value="InterPro"/>
</dbReference>
<keyword evidence="12" id="KW-1185">Reference proteome</keyword>
<dbReference type="PROSITE" id="PS50949">
    <property type="entry name" value="HTH_GNTR"/>
    <property type="match status" value="1"/>
</dbReference>
<dbReference type="SMART" id="SM00345">
    <property type="entry name" value="HTH_GNTR"/>
    <property type="match status" value="1"/>
</dbReference>
<feature type="domain" description="HTH gntR-type" evidence="4">
    <location>
        <begin position="6"/>
        <end position="74"/>
    </location>
</feature>
<dbReference type="Pfam" id="PF00392">
    <property type="entry name" value="GntR"/>
    <property type="match status" value="1"/>
</dbReference>
<proteinExistence type="predicted"/>
<dbReference type="GO" id="GO:0003677">
    <property type="term" value="F:DNA binding"/>
    <property type="evidence" value="ECO:0007669"/>
    <property type="project" value="UniProtKB-KW"/>
</dbReference>
<dbReference type="InterPro" id="IPR036390">
    <property type="entry name" value="WH_DNA-bd_sf"/>
</dbReference>
<evidence type="ECO:0000256" key="2">
    <source>
        <dbReference type="ARBA" id="ARBA00023125"/>
    </source>
</evidence>
<reference evidence="7 11" key="3">
    <citation type="submission" date="2018-11" db="EMBL/GenBank/DDBJ databases">
        <title>Sequencing Av. paragallinarum serogroups.</title>
        <authorList>
            <person name="Hellmuth J.E."/>
            <person name="Boucher C.E."/>
            <person name="Cason E.D."/>
        </authorList>
    </citation>
    <scope>NUCLEOTIDE SEQUENCE [LARGE SCALE GENOMIC DNA]</scope>
    <source>
        <strain evidence="7 11">SA-3</strain>
    </source>
</reference>
<protein>
    <submittedName>
        <fullName evidence="7">GntR family transcriptional regulator</fullName>
    </submittedName>
    <submittedName>
        <fullName evidence="8">L-lactate utilization operon repressor</fullName>
    </submittedName>
</protein>
<organism evidence="7 11">
    <name type="scientific">Avibacterium paragallinarum</name>
    <name type="common">Haemophilus gallinarum</name>
    <dbReference type="NCBI Taxonomy" id="728"/>
    <lineage>
        <taxon>Bacteria</taxon>
        <taxon>Pseudomonadati</taxon>
        <taxon>Pseudomonadota</taxon>
        <taxon>Gammaproteobacteria</taxon>
        <taxon>Pasteurellales</taxon>
        <taxon>Pasteurellaceae</taxon>
        <taxon>Avibacterium</taxon>
    </lineage>
</organism>
<dbReference type="PANTHER" id="PTHR43537">
    <property type="entry name" value="TRANSCRIPTIONAL REGULATOR, GNTR FAMILY"/>
    <property type="match status" value="1"/>
</dbReference>
<dbReference type="EMBL" id="RQXS01000014">
    <property type="protein sequence ID" value="RZN60090.1"/>
    <property type="molecule type" value="Genomic_DNA"/>
</dbReference>
<dbReference type="KEGG" id="apag:EIA51_03865"/>
<evidence type="ECO:0000259" key="4">
    <source>
        <dbReference type="PROSITE" id="PS50949"/>
    </source>
</evidence>
<dbReference type="InterPro" id="IPR000524">
    <property type="entry name" value="Tscrpt_reg_HTH_GntR"/>
</dbReference>
<evidence type="ECO:0000313" key="8">
    <source>
        <dbReference type="EMBL" id="SUU97262.1"/>
    </source>
</evidence>
<reference evidence="5" key="5">
    <citation type="submission" date="2022-05" db="EMBL/GenBank/DDBJ databases">
        <authorList>
            <person name="Chen Y."/>
            <person name="Zhu J."/>
            <person name="Zhu K."/>
        </authorList>
    </citation>
    <scope>NUCLEOTIDE SEQUENCE</scope>
    <source>
        <strain evidence="5">AV25</strain>
    </source>
</reference>
<dbReference type="eggNOG" id="COG2186">
    <property type="taxonomic scope" value="Bacteria"/>
</dbReference>
<dbReference type="EMBL" id="QJPJ01000002">
    <property type="protein sequence ID" value="PXZ40303.1"/>
    <property type="molecule type" value="Genomic_DNA"/>
</dbReference>
<evidence type="ECO:0000256" key="3">
    <source>
        <dbReference type="ARBA" id="ARBA00023163"/>
    </source>
</evidence>
<dbReference type="SMART" id="SM00895">
    <property type="entry name" value="FCD"/>
    <property type="match status" value="1"/>
</dbReference>
<dbReference type="Proteomes" id="UP001347884">
    <property type="component" value="Unassembled WGS sequence"/>
</dbReference>
<gene>
    <name evidence="8" type="primary">lutR</name>
    <name evidence="6" type="ORF">DM482_01570</name>
    <name evidence="7" type="ORF">EIG79_04650</name>
    <name evidence="5" type="ORF">M5S13_00920</name>
    <name evidence="8" type="ORF">NCTC10926_00633</name>
</gene>
<dbReference type="OrthoDB" id="5450856at2"/>
<dbReference type="CDD" id="cd07377">
    <property type="entry name" value="WHTH_GntR"/>
    <property type="match status" value="1"/>
</dbReference>
<dbReference type="GeneID" id="66256169"/>
<dbReference type="SUPFAM" id="SSF48008">
    <property type="entry name" value="GntR ligand-binding domain-like"/>
    <property type="match status" value="1"/>
</dbReference>
<accession>A0A0F5EQ62</accession>
<dbReference type="RefSeq" id="WP_035686766.1">
    <property type="nucleotide sequence ID" value="NZ_CP034110.1"/>
</dbReference>
<name>A0A0F5EQ62_AVIPA</name>